<dbReference type="AlphaFoldDB" id="A0A9W2XHY3"/>
<dbReference type="GeneID" id="129603532"/>
<keyword evidence="2" id="KW-0812">Transmembrane</keyword>
<dbReference type="RefSeq" id="XP_055361190.1">
    <property type="nucleotide sequence ID" value="XM_055505215.1"/>
</dbReference>
<dbReference type="Proteomes" id="UP000515150">
    <property type="component" value="Chromosome 21"/>
</dbReference>
<sequence>MGDIPHTLVEIVTNAVSAFLLIILIYILQHILDMHFECSCVAGLHLNGWLYLVAPSFIFTFVVQILELLRLKSEGFSIWHCLVCNCPNNQLCSHILKFVLKLVSMSAMWITVVLFDGDWYYCLKTNYNASQTGLPCKTNLTMEERRIKNGYRTESLDYGFFVLFVFLLLWSLIEMVKSYCPLKNLKTFDCTTPYYNVVYETYLAKEVTNYLHSELKEIAKEKAKALCGPHIENIRKHELPQSHTHDGNSTQRMDTVPETWSKISKCDFFLKEVTDSQMSSPTSPTTGLPASDSNSPTSVPSSPTSHPSHPTSPLSHQTSPPSHPASNPSPSTDSPSHPTSQPGPPESPSSPTARSASSTQTSHSSLQVHSQTDILELFDPLWVPPCNKT</sequence>
<protein>
    <submittedName>
        <fullName evidence="4">Uncharacterized protein LOC129603532</fullName>
    </submittedName>
</protein>
<feature type="region of interest" description="Disordered" evidence="1">
    <location>
        <begin position="275"/>
        <end position="368"/>
    </location>
</feature>
<evidence type="ECO:0000256" key="1">
    <source>
        <dbReference type="SAM" id="MobiDB-lite"/>
    </source>
</evidence>
<proteinExistence type="predicted"/>
<keyword evidence="3" id="KW-1185">Reference proteome</keyword>
<feature type="transmembrane region" description="Helical" evidence="2">
    <location>
        <begin position="48"/>
        <end position="69"/>
    </location>
</feature>
<accession>A0A9W2XHY3</accession>
<dbReference type="KEGG" id="bspl:129603532"/>
<feature type="transmembrane region" description="Helical" evidence="2">
    <location>
        <begin position="7"/>
        <end position="28"/>
    </location>
</feature>
<keyword evidence="2" id="KW-1133">Transmembrane helix</keyword>
<gene>
    <name evidence="4" type="primary">LOC129603532</name>
</gene>
<reference evidence="4" key="1">
    <citation type="submission" date="2025-08" db="UniProtKB">
        <authorList>
            <consortium name="RefSeq"/>
        </authorList>
    </citation>
    <scope>IDENTIFICATION</scope>
</reference>
<feature type="compositionally biased region" description="Low complexity" evidence="1">
    <location>
        <begin position="349"/>
        <end position="368"/>
    </location>
</feature>
<name>A0A9W2XHY3_BETSP</name>
<evidence type="ECO:0000313" key="3">
    <source>
        <dbReference type="Proteomes" id="UP000515150"/>
    </source>
</evidence>
<organism evidence="3 4">
    <name type="scientific">Betta splendens</name>
    <name type="common">Siamese fighting fish</name>
    <dbReference type="NCBI Taxonomy" id="158456"/>
    <lineage>
        <taxon>Eukaryota</taxon>
        <taxon>Metazoa</taxon>
        <taxon>Chordata</taxon>
        <taxon>Craniata</taxon>
        <taxon>Vertebrata</taxon>
        <taxon>Euteleostomi</taxon>
        <taxon>Actinopterygii</taxon>
        <taxon>Neopterygii</taxon>
        <taxon>Teleostei</taxon>
        <taxon>Neoteleostei</taxon>
        <taxon>Acanthomorphata</taxon>
        <taxon>Anabantaria</taxon>
        <taxon>Anabantiformes</taxon>
        <taxon>Anabantoidei</taxon>
        <taxon>Osphronemidae</taxon>
        <taxon>Betta</taxon>
    </lineage>
</organism>
<evidence type="ECO:0000256" key="2">
    <source>
        <dbReference type="SAM" id="Phobius"/>
    </source>
</evidence>
<dbReference type="OrthoDB" id="8813775at2759"/>
<evidence type="ECO:0000313" key="4">
    <source>
        <dbReference type="RefSeq" id="XP_055361190.1"/>
    </source>
</evidence>
<feature type="compositionally biased region" description="Low complexity" evidence="1">
    <location>
        <begin position="291"/>
        <end position="340"/>
    </location>
</feature>
<keyword evidence="2" id="KW-0472">Membrane</keyword>
<feature type="compositionally biased region" description="Polar residues" evidence="1">
    <location>
        <begin position="275"/>
        <end position="288"/>
    </location>
</feature>
<feature type="transmembrane region" description="Helical" evidence="2">
    <location>
        <begin position="158"/>
        <end position="176"/>
    </location>
</feature>